<dbReference type="AlphaFoldDB" id="A0A8T0HX25"/>
<evidence type="ECO:0000313" key="3">
    <source>
        <dbReference type="Proteomes" id="UP000822688"/>
    </source>
</evidence>
<evidence type="ECO:0000256" key="1">
    <source>
        <dbReference type="SAM" id="MobiDB-lite"/>
    </source>
</evidence>
<dbReference type="Proteomes" id="UP000822688">
    <property type="component" value="Chromosome V"/>
</dbReference>
<name>A0A8T0HX25_CERPU</name>
<sequence>MAHVHRRRPLNLKNDNWLHKNPTPFEIEQVIAHRDPVHGKPHVQCLRSSRHQKRIDSVPIIPNEVSRHWNRLLSFEVPLHAFHPASISREELPHAQRSVERAILLVHRLQTLDEGVEAPEHVPEDENPRRGLLGPGHGCRSLQRK</sequence>
<accession>A0A8T0HX25</accession>
<organism evidence="2 3">
    <name type="scientific">Ceratodon purpureus</name>
    <name type="common">Fire moss</name>
    <name type="synonym">Dicranum purpureum</name>
    <dbReference type="NCBI Taxonomy" id="3225"/>
    <lineage>
        <taxon>Eukaryota</taxon>
        <taxon>Viridiplantae</taxon>
        <taxon>Streptophyta</taxon>
        <taxon>Embryophyta</taxon>
        <taxon>Bryophyta</taxon>
        <taxon>Bryophytina</taxon>
        <taxon>Bryopsida</taxon>
        <taxon>Dicranidae</taxon>
        <taxon>Pseudoditrichales</taxon>
        <taxon>Ditrichaceae</taxon>
        <taxon>Ceratodon</taxon>
    </lineage>
</organism>
<keyword evidence="3" id="KW-1185">Reference proteome</keyword>
<dbReference type="EMBL" id="CM026426">
    <property type="protein sequence ID" value="KAG0575327.1"/>
    <property type="molecule type" value="Genomic_DNA"/>
</dbReference>
<reference evidence="2" key="1">
    <citation type="submission" date="2020-06" db="EMBL/GenBank/DDBJ databases">
        <title>WGS assembly of Ceratodon purpureus strain R40.</title>
        <authorList>
            <person name="Carey S.B."/>
            <person name="Jenkins J."/>
            <person name="Shu S."/>
            <person name="Lovell J.T."/>
            <person name="Sreedasyam A."/>
            <person name="Maumus F."/>
            <person name="Tiley G.P."/>
            <person name="Fernandez-Pozo N."/>
            <person name="Barry K."/>
            <person name="Chen C."/>
            <person name="Wang M."/>
            <person name="Lipzen A."/>
            <person name="Daum C."/>
            <person name="Saski C.A."/>
            <person name="Payton A.C."/>
            <person name="Mcbreen J.C."/>
            <person name="Conrad R.E."/>
            <person name="Kollar L.M."/>
            <person name="Olsson S."/>
            <person name="Huttunen S."/>
            <person name="Landis J.B."/>
            <person name="Wickett N.J."/>
            <person name="Johnson M.G."/>
            <person name="Rensing S.A."/>
            <person name="Grimwood J."/>
            <person name="Schmutz J."/>
            <person name="Mcdaniel S.F."/>
        </authorList>
    </citation>
    <scope>NUCLEOTIDE SEQUENCE</scope>
    <source>
        <strain evidence="2">R40</strain>
    </source>
</reference>
<comment type="caution">
    <text evidence="2">The sequence shown here is derived from an EMBL/GenBank/DDBJ whole genome shotgun (WGS) entry which is preliminary data.</text>
</comment>
<evidence type="ECO:0000313" key="2">
    <source>
        <dbReference type="EMBL" id="KAG0575327.1"/>
    </source>
</evidence>
<protein>
    <submittedName>
        <fullName evidence="2">Uncharacterized protein</fullName>
    </submittedName>
</protein>
<feature type="compositionally biased region" description="Basic and acidic residues" evidence="1">
    <location>
        <begin position="118"/>
        <end position="129"/>
    </location>
</feature>
<gene>
    <name evidence="2" type="ORF">KC19_VG337100</name>
</gene>
<feature type="region of interest" description="Disordered" evidence="1">
    <location>
        <begin position="115"/>
        <end position="145"/>
    </location>
</feature>
<proteinExistence type="predicted"/>